<feature type="domain" description="Thioredoxin" evidence="7">
    <location>
        <begin position="22"/>
        <end position="184"/>
    </location>
</feature>
<evidence type="ECO:0000256" key="4">
    <source>
        <dbReference type="ARBA" id="ARBA00023157"/>
    </source>
</evidence>
<dbReference type="Gene3D" id="3.40.30.10">
    <property type="entry name" value="Glutaredoxin"/>
    <property type="match status" value="1"/>
</dbReference>
<dbReference type="RefSeq" id="WP_068949614.1">
    <property type="nucleotide sequence ID" value="NZ_CP015922.1"/>
</dbReference>
<dbReference type="KEGG" id="pwu:A8O14_11375"/>
<dbReference type="InterPro" id="IPR013740">
    <property type="entry name" value="Redoxin"/>
</dbReference>
<dbReference type="STRING" id="1743168.A8O14_11375"/>
<dbReference type="OrthoDB" id="5296483at2"/>
<feature type="region of interest" description="Disordered" evidence="6">
    <location>
        <begin position="1"/>
        <end position="22"/>
    </location>
</feature>
<organism evidence="8 9">
    <name type="scientific">Polynucleobacter wuianus</name>
    <dbReference type="NCBI Taxonomy" id="1743168"/>
    <lineage>
        <taxon>Bacteria</taxon>
        <taxon>Pseudomonadati</taxon>
        <taxon>Pseudomonadota</taxon>
        <taxon>Betaproteobacteria</taxon>
        <taxon>Burkholderiales</taxon>
        <taxon>Burkholderiaceae</taxon>
        <taxon>Polynucleobacter</taxon>
    </lineage>
</organism>
<evidence type="ECO:0000313" key="8">
    <source>
        <dbReference type="EMBL" id="ANJ00621.1"/>
    </source>
</evidence>
<dbReference type="InterPro" id="IPR050924">
    <property type="entry name" value="Peroxiredoxin_BCP/PrxQ"/>
</dbReference>
<keyword evidence="9" id="KW-1185">Reference proteome</keyword>
<dbReference type="GO" id="GO:0008379">
    <property type="term" value="F:thioredoxin peroxidase activity"/>
    <property type="evidence" value="ECO:0007669"/>
    <property type="project" value="TreeGrafter"/>
</dbReference>
<dbReference type="CDD" id="cd03017">
    <property type="entry name" value="PRX_BCP"/>
    <property type="match status" value="1"/>
</dbReference>
<dbReference type="GO" id="GO:0005737">
    <property type="term" value="C:cytoplasm"/>
    <property type="evidence" value="ECO:0007669"/>
    <property type="project" value="TreeGrafter"/>
</dbReference>
<protein>
    <submittedName>
        <fullName evidence="8">BcpB protein</fullName>
    </submittedName>
</protein>
<evidence type="ECO:0000256" key="2">
    <source>
        <dbReference type="ARBA" id="ARBA00022862"/>
    </source>
</evidence>
<dbReference type="PANTHER" id="PTHR42801:SF21">
    <property type="entry name" value="BCPB PROTEIN"/>
    <property type="match status" value="1"/>
</dbReference>
<keyword evidence="1" id="KW-0575">Peroxidase</keyword>
<accession>A0A191UI95</accession>
<gene>
    <name evidence="8" type="ORF">A8O14_11375</name>
</gene>
<dbReference type="PROSITE" id="PS51352">
    <property type="entry name" value="THIOREDOXIN_2"/>
    <property type="match status" value="1"/>
</dbReference>
<dbReference type="GO" id="GO:0034599">
    <property type="term" value="P:cellular response to oxidative stress"/>
    <property type="evidence" value="ECO:0007669"/>
    <property type="project" value="TreeGrafter"/>
</dbReference>
<name>A0A191UI95_9BURK</name>
<dbReference type="GO" id="GO:0045454">
    <property type="term" value="P:cell redox homeostasis"/>
    <property type="evidence" value="ECO:0007669"/>
    <property type="project" value="TreeGrafter"/>
</dbReference>
<dbReference type="PANTHER" id="PTHR42801">
    <property type="entry name" value="THIOREDOXIN-DEPENDENT PEROXIDE REDUCTASE"/>
    <property type="match status" value="1"/>
</dbReference>
<evidence type="ECO:0000256" key="3">
    <source>
        <dbReference type="ARBA" id="ARBA00023002"/>
    </source>
</evidence>
<keyword evidence="4" id="KW-1015">Disulfide bond</keyword>
<proteinExistence type="predicted"/>
<evidence type="ECO:0000256" key="5">
    <source>
        <dbReference type="ARBA" id="ARBA00023284"/>
    </source>
</evidence>
<reference evidence="9" key="1">
    <citation type="submission" date="2016-05" db="EMBL/GenBank/DDBJ databases">
        <title>Polynucleobacter sp. QLW-P1FAT50C-4 genome.</title>
        <authorList>
            <person name="Hahn M.W."/>
        </authorList>
    </citation>
    <scope>NUCLEOTIDE SEQUENCE [LARGE SCALE GENOMIC DNA]</scope>
    <source>
        <strain evidence="9">QLW-P1FAT50C-4</strain>
    </source>
</reference>
<sequence length="184" mass="20214">MTNLNQLPVDLPIPQDDGSTNHLKGMKLPNVSLSATNGKAINFGDIKGKLVIYCYPMTGQPNVALPDGWDQIPGARGCTPQSCSFRDHYQELQALGAEVVGLSVQTSEYQKEMAERLHLPFPVVSDVNYQFQQALNMPTFVAAGMTLLKRVTLIANNGVIEAVHYPIFPSDSDPAWVIDYLKSH</sequence>
<dbReference type="AlphaFoldDB" id="A0A191UI95"/>
<keyword evidence="2" id="KW-0049">Antioxidant</keyword>
<dbReference type="SUPFAM" id="SSF52833">
    <property type="entry name" value="Thioredoxin-like"/>
    <property type="match status" value="1"/>
</dbReference>
<dbReference type="InterPro" id="IPR013766">
    <property type="entry name" value="Thioredoxin_domain"/>
</dbReference>
<dbReference type="InterPro" id="IPR036249">
    <property type="entry name" value="Thioredoxin-like_sf"/>
</dbReference>
<dbReference type="EMBL" id="CP015922">
    <property type="protein sequence ID" value="ANJ00621.1"/>
    <property type="molecule type" value="Genomic_DNA"/>
</dbReference>
<evidence type="ECO:0000256" key="1">
    <source>
        <dbReference type="ARBA" id="ARBA00022559"/>
    </source>
</evidence>
<evidence type="ECO:0000256" key="6">
    <source>
        <dbReference type="SAM" id="MobiDB-lite"/>
    </source>
</evidence>
<dbReference type="Proteomes" id="UP000078463">
    <property type="component" value="Chromosome"/>
</dbReference>
<evidence type="ECO:0000313" key="9">
    <source>
        <dbReference type="Proteomes" id="UP000078463"/>
    </source>
</evidence>
<keyword evidence="3" id="KW-0560">Oxidoreductase</keyword>
<dbReference type="Pfam" id="PF08534">
    <property type="entry name" value="Redoxin"/>
    <property type="match status" value="1"/>
</dbReference>
<keyword evidence="5" id="KW-0676">Redox-active center</keyword>
<evidence type="ECO:0000259" key="7">
    <source>
        <dbReference type="PROSITE" id="PS51352"/>
    </source>
</evidence>